<keyword evidence="5 19" id="KW-0349">Heme</keyword>
<dbReference type="GO" id="GO:0020037">
    <property type="term" value="F:heme binding"/>
    <property type="evidence" value="ECO:0007669"/>
    <property type="project" value="UniProtKB-UniRule"/>
</dbReference>
<comment type="subcellular location">
    <subcellularLocation>
        <location evidence="2 19">Secreted</location>
    </subcellularLocation>
</comment>
<dbReference type="PRINTS" id="PR00461">
    <property type="entry name" value="PLPEROXIDASE"/>
</dbReference>
<dbReference type="Gene3D" id="1.10.520.10">
    <property type="match status" value="1"/>
</dbReference>
<comment type="similarity">
    <text evidence="3">Belongs to the peroxidase family. Ascorbate peroxidase subfamily.</text>
</comment>
<keyword evidence="10 18" id="KW-1015">Disulfide bond</keyword>
<evidence type="ECO:0000256" key="17">
    <source>
        <dbReference type="PIRSR" id="PIRSR600823-4"/>
    </source>
</evidence>
<name>A0A5J9WAC8_9POAL</name>
<keyword evidence="19" id="KW-0732">Signal</keyword>
<dbReference type="InterPro" id="IPR002016">
    <property type="entry name" value="Haem_peroxidase"/>
</dbReference>
<evidence type="ECO:0000256" key="6">
    <source>
        <dbReference type="ARBA" id="ARBA00022723"/>
    </source>
</evidence>
<evidence type="ECO:0000256" key="18">
    <source>
        <dbReference type="PIRSR" id="PIRSR600823-5"/>
    </source>
</evidence>
<feature type="binding site" evidence="16">
    <location>
        <position position="81"/>
    </location>
    <ligand>
        <name>Ca(2+)</name>
        <dbReference type="ChEBI" id="CHEBI:29108"/>
        <label>1</label>
    </ligand>
</feature>
<evidence type="ECO:0000256" key="10">
    <source>
        <dbReference type="ARBA" id="ARBA00023157"/>
    </source>
</evidence>
<feature type="domain" description="Plant heme peroxidase family profile" evidence="20">
    <location>
        <begin position="39"/>
        <end position="320"/>
    </location>
</feature>
<dbReference type="InterPro" id="IPR033905">
    <property type="entry name" value="Secretory_peroxidase"/>
</dbReference>
<dbReference type="Proteomes" id="UP000324897">
    <property type="component" value="Chromosome 5"/>
</dbReference>
<feature type="binding site" evidence="16">
    <location>
        <position position="255"/>
    </location>
    <ligand>
        <name>Ca(2+)</name>
        <dbReference type="ChEBI" id="CHEBI:29108"/>
        <label>2</label>
    </ligand>
</feature>
<dbReference type="InterPro" id="IPR019794">
    <property type="entry name" value="Peroxidases_AS"/>
</dbReference>
<feature type="binding site" evidence="16">
    <location>
        <position position="247"/>
    </location>
    <ligand>
        <name>Ca(2+)</name>
        <dbReference type="ChEBI" id="CHEBI:29108"/>
        <label>2</label>
    </ligand>
</feature>
<dbReference type="PROSITE" id="PS00435">
    <property type="entry name" value="PEROXIDASE_1"/>
    <property type="match status" value="1"/>
</dbReference>
<dbReference type="EMBL" id="RWGY01000004">
    <property type="protein sequence ID" value="TVU45672.1"/>
    <property type="molecule type" value="Genomic_DNA"/>
</dbReference>
<dbReference type="Gramene" id="TVU45672">
    <property type="protein sequence ID" value="TVU45672"/>
    <property type="gene ID" value="EJB05_05165"/>
</dbReference>
<feature type="site" description="Transition state stabilizer" evidence="17">
    <location>
        <position position="76"/>
    </location>
</feature>
<dbReference type="GO" id="GO:0046872">
    <property type="term" value="F:metal ion binding"/>
    <property type="evidence" value="ECO:0007669"/>
    <property type="project" value="UniProtKB-UniRule"/>
</dbReference>
<evidence type="ECO:0000256" key="19">
    <source>
        <dbReference type="RuleBase" id="RU362060"/>
    </source>
</evidence>
<keyword evidence="9 16" id="KW-0408">Iron</keyword>
<feature type="non-terminal residue" evidence="21">
    <location>
        <position position="1"/>
    </location>
</feature>
<accession>A0A5J9WAC8</accession>
<evidence type="ECO:0000259" key="20">
    <source>
        <dbReference type="PROSITE" id="PS50873"/>
    </source>
</evidence>
<dbReference type="CDD" id="cd00693">
    <property type="entry name" value="secretory_peroxidase"/>
    <property type="match status" value="1"/>
</dbReference>
<keyword evidence="8 19" id="KW-0560">Oxidoreductase</keyword>
<dbReference type="OrthoDB" id="2113341at2759"/>
<feature type="binding site" evidence="16">
    <location>
        <position position="99"/>
    </location>
    <ligand>
        <name>Ca(2+)</name>
        <dbReference type="ChEBI" id="CHEBI:29108"/>
        <label>1</label>
    </ligand>
</feature>
<keyword evidence="6 16" id="KW-0479">Metal-binding</keyword>
<feature type="binding site" evidence="16">
    <location>
        <position position="88"/>
    </location>
    <ligand>
        <name>Ca(2+)</name>
        <dbReference type="ChEBI" id="CHEBI:29108"/>
        <label>1</label>
    </ligand>
</feature>
<dbReference type="AlphaFoldDB" id="A0A5J9WAC8"/>
<feature type="binding site" evidence="16">
    <location>
        <position position="250"/>
    </location>
    <ligand>
        <name>Ca(2+)</name>
        <dbReference type="ChEBI" id="CHEBI:29108"/>
        <label>2</label>
    </ligand>
</feature>
<dbReference type="InterPro" id="IPR000823">
    <property type="entry name" value="Peroxidase_pln"/>
</dbReference>
<gene>
    <name evidence="21" type="ORF">EJB05_05165</name>
</gene>
<dbReference type="PRINTS" id="PR00458">
    <property type="entry name" value="PEROXIDASE"/>
</dbReference>
<evidence type="ECO:0000256" key="7">
    <source>
        <dbReference type="ARBA" id="ARBA00022837"/>
    </source>
</evidence>
<evidence type="ECO:0000256" key="12">
    <source>
        <dbReference type="ARBA" id="ARBA00023283"/>
    </source>
</evidence>
<evidence type="ECO:0000256" key="9">
    <source>
        <dbReference type="ARBA" id="ARBA00023004"/>
    </source>
</evidence>
<dbReference type="GO" id="GO:0005576">
    <property type="term" value="C:extracellular region"/>
    <property type="evidence" value="ECO:0007669"/>
    <property type="project" value="UniProtKB-SubCell"/>
</dbReference>
<feature type="signal peptide" evidence="19">
    <location>
        <begin position="1"/>
        <end position="29"/>
    </location>
</feature>
<dbReference type="PANTHER" id="PTHR31517">
    <property type="match status" value="1"/>
</dbReference>
<evidence type="ECO:0000256" key="13">
    <source>
        <dbReference type="ARBA" id="ARBA00023324"/>
    </source>
</evidence>
<feature type="disulfide bond" evidence="18">
    <location>
        <begin position="82"/>
        <end position="87"/>
    </location>
</feature>
<dbReference type="Pfam" id="PF00141">
    <property type="entry name" value="peroxidase"/>
    <property type="match status" value="1"/>
</dbReference>
<comment type="catalytic activity">
    <reaction evidence="1 19">
        <text>2 a phenolic donor + H2O2 = 2 a phenolic radical donor + 2 H2O</text>
        <dbReference type="Rhea" id="RHEA:56136"/>
        <dbReference type="ChEBI" id="CHEBI:15377"/>
        <dbReference type="ChEBI" id="CHEBI:16240"/>
        <dbReference type="ChEBI" id="CHEBI:139520"/>
        <dbReference type="ChEBI" id="CHEBI:139521"/>
        <dbReference type="EC" id="1.11.1.7"/>
    </reaction>
</comment>
<evidence type="ECO:0000256" key="11">
    <source>
        <dbReference type="ARBA" id="ARBA00023180"/>
    </source>
</evidence>
<reference evidence="21 22" key="1">
    <citation type="journal article" date="2019" name="Sci. Rep.">
        <title>A high-quality genome of Eragrostis curvula grass provides insights into Poaceae evolution and supports new strategies to enhance forage quality.</title>
        <authorList>
            <person name="Carballo J."/>
            <person name="Santos B.A.C.M."/>
            <person name="Zappacosta D."/>
            <person name="Garbus I."/>
            <person name="Selva J.P."/>
            <person name="Gallo C.A."/>
            <person name="Diaz A."/>
            <person name="Albertini E."/>
            <person name="Caccamo M."/>
            <person name="Echenique V."/>
        </authorList>
    </citation>
    <scope>NUCLEOTIDE SEQUENCE [LARGE SCALE GENOMIC DNA]</scope>
    <source>
        <strain evidence="22">cv. Victoria</strain>
        <tissue evidence="21">Leaf</tissue>
    </source>
</reference>
<evidence type="ECO:0000313" key="21">
    <source>
        <dbReference type="EMBL" id="TVU45672.1"/>
    </source>
</evidence>
<feature type="disulfide bond" evidence="18">
    <location>
        <begin position="133"/>
        <end position="323"/>
    </location>
</feature>
<keyword evidence="22" id="KW-1185">Reference proteome</keyword>
<proteinExistence type="inferred from homology"/>
<evidence type="ECO:0000256" key="8">
    <source>
        <dbReference type="ARBA" id="ARBA00023002"/>
    </source>
</evidence>
<evidence type="ECO:0000256" key="4">
    <source>
        <dbReference type="ARBA" id="ARBA00022559"/>
    </source>
</evidence>
<dbReference type="FunFam" id="1.10.420.10:FF:000001">
    <property type="entry name" value="Peroxidase"/>
    <property type="match status" value="1"/>
</dbReference>
<keyword evidence="11" id="KW-0325">Glycoprotein</keyword>
<feature type="disulfide bond" evidence="18">
    <location>
        <begin position="49"/>
        <end position="127"/>
    </location>
</feature>
<comment type="function">
    <text evidence="19">Removal of H(2)O(2), oxidation of toxic reductants, biosynthesis and degradation of lignin, suberization, auxin catabolism, response to environmental stresses such as wounding, pathogen attack and oxidative stress.</text>
</comment>
<sequence length="344" mass="36361">MASVATGRGSTAVALVAIILVSVLSPVLSVPLNATAGGRLSEDFHAVSCPQLEAIVQAEVFSALQGDITLAAGLIRIFFHDCFPQGCDASILLQGPTTEQAMGPNLTLQQQALILIEQIRQKVHAACGPVVSCADILALATRDAVVASGGESYGVRLGIFDSLVPASLQDVNNLPSPTTGQVPVLLNAFATRGFLHPAELVALSGAHSIGRAHCNSFIDRAQRQEDPFSSFLLAACAVNPAHVQILDVRTPDQLDNQYYVDLLAGQGVFTSDMALVRDFRTAPFVQLFANNQGAFLDSFSQVMANLMSFRPLGNFGEIRQFSCFRTNSGFITEAAADEGRAAAA</sequence>
<comment type="cofactor">
    <cofactor evidence="16 19">
        <name>Ca(2+)</name>
        <dbReference type="ChEBI" id="CHEBI:29108"/>
    </cofactor>
    <text evidence="16 19">Binds 2 calcium ions per subunit.</text>
</comment>
<dbReference type="InterPro" id="IPR010255">
    <property type="entry name" value="Haem_peroxidase_sf"/>
</dbReference>
<keyword evidence="12" id="KW-0873">Pyrrolidone carboxylic acid</keyword>
<evidence type="ECO:0000256" key="3">
    <source>
        <dbReference type="ARBA" id="ARBA00006873"/>
    </source>
</evidence>
<dbReference type="PROSITE" id="PS50873">
    <property type="entry name" value="PEROXIDASE_4"/>
    <property type="match status" value="1"/>
</dbReference>
<dbReference type="Gene3D" id="1.10.420.10">
    <property type="entry name" value="Peroxidase, domain 2"/>
    <property type="match status" value="1"/>
</dbReference>
<comment type="cofactor">
    <cofactor evidence="16 19">
        <name>heme b</name>
        <dbReference type="ChEBI" id="CHEBI:60344"/>
    </cofactor>
    <text evidence="16 19">Binds 1 heme b (iron(II)-protoporphyrin IX) group per subunit.</text>
</comment>
<feature type="binding site" evidence="16">
    <location>
        <position position="90"/>
    </location>
    <ligand>
        <name>Ca(2+)</name>
        <dbReference type="ChEBI" id="CHEBI:29108"/>
        <label>1</label>
    </ligand>
</feature>
<keyword evidence="19" id="KW-0964">Secreted</keyword>
<keyword evidence="4 19" id="KW-0575">Peroxidase</keyword>
<dbReference type="PROSITE" id="PS00436">
    <property type="entry name" value="PEROXIDASE_2"/>
    <property type="match status" value="1"/>
</dbReference>
<dbReference type="GO" id="GO:0006979">
    <property type="term" value="P:response to oxidative stress"/>
    <property type="evidence" value="ECO:0007669"/>
    <property type="project" value="UniProtKB-UniRule"/>
</dbReference>
<dbReference type="PANTHER" id="PTHR31517:SF51">
    <property type="entry name" value="PEROXIDASE 55"/>
    <property type="match status" value="1"/>
</dbReference>
<feature type="disulfide bond" evidence="18">
    <location>
        <begin position="214"/>
        <end position="236"/>
    </location>
</feature>
<keyword evidence="7 16" id="KW-0106">Calcium</keyword>
<feature type="chain" id="PRO_5023962282" description="Peroxidase" evidence="19">
    <location>
        <begin position="30"/>
        <end position="344"/>
    </location>
</feature>
<feature type="binding site" evidence="16">
    <location>
        <position position="86"/>
    </location>
    <ligand>
        <name>Ca(2+)</name>
        <dbReference type="ChEBI" id="CHEBI:29108"/>
        <label>1</label>
    </ligand>
</feature>
<evidence type="ECO:0000256" key="1">
    <source>
        <dbReference type="ARBA" id="ARBA00000189"/>
    </source>
</evidence>
<comment type="similarity">
    <text evidence="19">Belongs to the peroxidase family. Classical plant (class III) peroxidase subfamily.</text>
</comment>
<feature type="binding site" description="axial binding residue" evidence="16">
    <location>
        <position position="207"/>
    </location>
    <ligand>
        <name>heme b</name>
        <dbReference type="ChEBI" id="CHEBI:60344"/>
    </ligand>
    <ligandPart>
        <name>Fe</name>
        <dbReference type="ChEBI" id="CHEBI:18248"/>
    </ligandPart>
</feature>
<evidence type="ECO:0000256" key="5">
    <source>
        <dbReference type="ARBA" id="ARBA00022617"/>
    </source>
</evidence>
<comment type="caution">
    <text evidence="21">The sequence shown here is derived from an EMBL/GenBank/DDBJ whole genome shotgun (WGS) entry which is preliminary data.</text>
</comment>
<dbReference type="InterPro" id="IPR019793">
    <property type="entry name" value="Peroxidases_heam-ligand_BS"/>
</dbReference>
<keyword evidence="13 19" id="KW-0376">Hydrogen peroxide</keyword>
<evidence type="ECO:0000256" key="15">
    <source>
        <dbReference type="PIRSR" id="PIRSR600823-2"/>
    </source>
</evidence>
<feature type="active site" description="Proton acceptor" evidence="14">
    <location>
        <position position="80"/>
    </location>
</feature>
<organism evidence="21 22">
    <name type="scientific">Eragrostis curvula</name>
    <name type="common">weeping love grass</name>
    <dbReference type="NCBI Taxonomy" id="38414"/>
    <lineage>
        <taxon>Eukaryota</taxon>
        <taxon>Viridiplantae</taxon>
        <taxon>Streptophyta</taxon>
        <taxon>Embryophyta</taxon>
        <taxon>Tracheophyta</taxon>
        <taxon>Spermatophyta</taxon>
        <taxon>Magnoliopsida</taxon>
        <taxon>Liliopsida</taxon>
        <taxon>Poales</taxon>
        <taxon>Poaceae</taxon>
        <taxon>PACMAD clade</taxon>
        <taxon>Chloridoideae</taxon>
        <taxon>Eragrostideae</taxon>
        <taxon>Eragrostidinae</taxon>
        <taxon>Eragrostis</taxon>
    </lineage>
</organism>
<dbReference type="GO" id="GO:0140825">
    <property type="term" value="F:lactoperoxidase activity"/>
    <property type="evidence" value="ECO:0007669"/>
    <property type="project" value="UniProtKB-EC"/>
</dbReference>
<protein>
    <recommendedName>
        <fullName evidence="19">Peroxidase</fullName>
        <ecNumber evidence="19">1.11.1.7</ecNumber>
    </recommendedName>
</protein>
<dbReference type="SUPFAM" id="SSF48113">
    <property type="entry name" value="Heme-dependent peroxidases"/>
    <property type="match status" value="1"/>
</dbReference>
<dbReference type="EC" id="1.11.1.7" evidence="19"/>
<dbReference type="FunFam" id="1.10.520.10:FF:000009">
    <property type="entry name" value="Peroxidase"/>
    <property type="match status" value="1"/>
</dbReference>
<evidence type="ECO:0000256" key="14">
    <source>
        <dbReference type="PIRSR" id="PIRSR600823-1"/>
    </source>
</evidence>
<evidence type="ECO:0000256" key="16">
    <source>
        <dbReference type="PIRSR" id="PIRSR600823-3"/>
    </source>
</evidence>
<evidence type="ECO:0000313" key="22">
    <source>
        <dbReference type="Proteomes" id="UP000324897"/>
    </source>
</evidence>
<feature type="binding site" evidence="15">
    <location>
        <position position="175"/>
    </location>
    <ligand>
        <name>substrate</name>
    </ligand>
</feature>
<dbReference type="GO" id="GO:0042744">
    <property type="term" value="P:hydrogen peroxide catabolic process"/>
    <property type="evidence" value="ECO:0007669"/>
    <property type="project" value="UniProtKB-KW"/>
</dbReference>
<evidence type="ECO:0000256" key="2">
    <source>
        <dbReference type="ARBA" id="ARBA00004613"/>
    </source>
</evidence>